<organism evidence="1 2">
    <name type="scientific">Elysia crispata</name>
    <name type="common">lettuce slug</name>
    <dbReference type="NCBI Taxonomy" id="231223"/>
    <lineage>
        <taxon>Eukaryota</taxon>
        <taxon>Metazoa</taxon>
        <taxon>Spiralia</taxon>
        <taxon>Lophotrochozoa</taxon>
        <taxon>Mollusca</taxon>
        <taxon>Gastropoda</taxon>
        <taxon>Heterobranchia</taxon>
        <taxon>Euthyneura</taxon>
        <taxon>Panpulmonata</taxon>
        <taxon>Sacoglossa</taxon>
        <taxon>Placobranchoidea</taxon>
        <taxon>Plakobranchidae</taxon>
        <taxon>Elysia</taxon>
    </lineage>
</organism>
<comment type="caution">
    <text evidence="1">The sequence shown here is derived from an EMBL/GenBank/DDBJ whole genome shotgun (WGS) entry which is preliminary data.</text>
</comment>
<dbReference type="Proteomes" id="UP001283361">
    <property type="component" value="Unassembled WGS sequence"/>
</dbReference>
<name>A0AAE0Z2U6_9GAST</name>
<dbReference type="AlphaFoldDB" id="A0AAE0Z2U6"/>
<reference evidence="1" key="1">
    <citation type="journal article" date="2023" name="G3 (Bethesda)">
        <title>A reference genome for the long-term kleptoplast-retaining sea slug Elysia crispata morphotype clarki.</title>
        <authorList>
            <person name="Eastman K.E."/>
            <person name="Pendleton A.L."/>
            <person name="Shaikh M.A."/>
            <person name="Suttiyut T."/>
            <person name="Ogas R."/>
            <person name="Tomko P."/>
            <person name="Gavelis G."/>
            <person name="Widhalm J.R."/>
            <person name="Wisecaver J.H."/>
        </authorList>
    </citation>
    <scope>NUCLEOTIDE SEQUENCE</scope>
    <source>
        <strain evidence="1">ECLA1</strain>
    </source>
</reference>
<proteinExistence type="predicted"/>
<evidence type="ECO:0000313" key="1">
    <source>
        <dbReference type="EMBL" id="KAK3761256.1"/>
    </source>
</evidence>
<protein>
    <submittedName>
        <fullName evidence="1">Uncharacterized protein</fullName>
    </submittedName>
</protein>
<sequence>MVGLPLPAACSRVTGSVSRALGDLGPSQRLTISECLGPLLCQWIYVPAASSPAGGLHLWKCPSTPWGVCTCLDQRYRERQVLGLLPCSTRVCRTNTLR</sequence>
<gene>
    <name evidence="1" type="ORF">RRG08_022655</name>
</gene>
<keyword evidence="2" id="KW-1185">Reference proteome</keyword>
<evidence type="ECO:0000313" key="2">
    <source>
        <dbReference type="Proteomes" id="UP001283361"/>
    </source>
</evidence>
<dbReference type="EMBL" id="JAWDGP010004927">
    <property type="protein sequence ID" value="KAK3761256.1"/>
    <property type="molecule type" value="Genomic_DNA"/>
</dbReference>
<accession>A0AAE0Z2U6</accession>